<gene>
    <name evidence="7" type="ORF">AYBTSS11_LOCUS23635</name>
</gene>
<dbReference type="GO" id="GO:0008270">
    <property type="term" value="F:zinc ion binding"/>
    <property type="evidence" value="ECO:0007669"/>
    <property type="project" value="UniProtKB-KW"/>
</dbReference>
<feature type="transmembrane region" description="Helical" evidence="5">
    <location>
        <begin position="345"/>
        <end position="363"/>
    </location>
</feature>
<feature type="region of interest" description="Disordered" evidence="4">
    <location>
        <begin position="65"/>
        <end position="92"/>
    </location>
</feature>
<keyword evidence="5" id="KW-1133">Transmembrane helix</keyword>
<dbReference type="PROSITE" id="PS51292">
    <property type="entry name" value="ZF_RING_CH"/>
    <property type="match status" value="1"/>
</dbReference>
<evidence type="ECO:0000256" key="1">
    <source>
        <dbReference type="ARBA" id="ARBA00022723"/>
    </source>
</evidence>
<feature type="transmembrane region" description="Helical" evidence="5">
    <location>
        <begin position="397"/>
        <end position="419"/>
    </location>
</feature>
<evidence type="ECO:0000259" key="6">
    <source>
        <dbReference type="PROSITE" id="PS51292"/>
    </source>
</evidence>
<evidence type="ECO:0000256" key="2">
    <source>
        <dbReference type="ARBA" id="ARBA00022771"/>
    </source>
</evidence>
<keyword evidence="2" id="KW-0863">Zinc-finger</keyword>
<feature type="domain" description="RING-CH-type" evidence="6">
    <location>
        <begin position="246"/>
        <end position="308"/>
    </location>
</feature>
<evidence type="ECO:0000256" key="4">
    <source>
        <dbReference type="SAM" id="MobiDB-lite"/>
    </source>
</evidence>
<dbReference type="PANTHER" id="PTHR46158:SF2">
    <property type="entry name" value="OS02G0165000 PROTEIN"/>
    <property type="match status" value="1"/>
</dbReference>
<sequence length="634" mass="70719">MENRGDGADAELQLDADFGPDPAQTCAGNEKGDKASKIPRCRRPNLSSLQIPAWSLDIALSTFAKTDSPSVSRSSPGSTRGLPPRPNSAKFRSSMRTLLPQRSLKTNTCSPDIERTGLIVPKTPLSDAPLDKPSTSIHLSLKNKVISQSTKGAHSLPVTPFATSASENGHGRHLGCDSSSSKMSVRRIMTRSFSVPANGKSTSLKVTDSRGLIRVISAKPHLQTVGRYRTDGSLVPEIAIEDAPEDIPEEQAVCRICLVELGEGGSTLKMECSCRGDLALAHRECAVKWFSIKGNRTCDVCKQDVQNLPVTLLKIYNRQTIFRQTSNVPNQTEVVYYRIWQDVPVLILVSMLAYFCFLEQLMVSDLGPRALAISVPFSCVLGFLSSMIASTMVSRSFVWAYACFQFAILILLAHVFYTILNLNAVLSILLSSFIGFGIAITVNSLIMEFIGWRNRRIQSSIENANMTEQQRREHILWNATTIKSCTYCGYSSHSENSCNRKHEFPINGDVKYVVNVGGLYEMTWTNKTKCLNHHVLALKIMEVRMDEKRNGTLNIHNKLAAILHNGRHCIFDSTELQARVIIWLASREMVESRSLHSEALLVHISRGLSIKKSLENFLQRRRKRKRSQRHNEKN</sequence>
<dbReference type="SUPFAM" id="SSF57850">
    <property type="entry name" value="RING/U-box"/>
    <property type="match status" value="1"/>
</dbReference>
<dbReference type="CDD" id="cd16495">
    <property type="entry name" value="RING_CH-C4HC3_MARCH"/>
    <property type="match status" value="1"/>
</dbReference>
<dbReference type="EMBL" id="OY731405">
    <property type="protein sequence ID" value="CAJ1971634.1"/>
    <property type="molecule type" value="Genomic_DNA"/>
</dbReference>
<dbReference type="PANTHER" id="PTHR46158">
    <property type="entry name" value="OS02G0165000 PROTEIN"/>
    <property type="match status" value="1"/>
</dbReference>
<dbReference type="InterPro" id="IPR013083">
    <property type="entry name" value="Znf_RING/FYVE/PHD"/>
</dbReference>
<proteinExistence type="predicted"/>
<feature type="transmembrane region" description="Helical" evidence="5">
    <location>
        <begin position="369"/>
        <end position="390"/>
    </location>
</feature>
<keyword evidence="5" id="KW-0812">Transmembrane</keyword>
<dbReference type="Proteomes" id="UP001189624">
    <property type="component" value="Chromosome 8"/>
</dbReference>
<evidence type="ECO:0000256" key="3">
    <source>
        <dbReference type="ARBA" id="ARBA00022833"/>
    </source>
</evidence>
<feature type="region of interest" description="Disordered" evidence="4">
    <location>
        <begin position="1"/>
        <end position="43"/>
    </location>
</feature>
<reference evidence="7" key="1">
    <citation type="submission" date="2023-10" db="EMBL/GenBank/DDBJ databases">
        <authorList>
            <person name="Domelevo Entfellner J.-B."/>
        </authorList>
    </citation>
    <scope>NUCLEOTIDE SEQUENCE</scope>
</reference>
<dbReference type="InterPro" id="IPR011016">
    <property type="entry name" value="Znf_RING-CH"/>
</dbReference>
<dbReference type="Pfam" id="PF12906">
    <property type="entry name" value="RINGv"/>
    <property type="match status" value="1"/>
</dbReference>
<dbReference type="Gene3D" id="3.30.40.10">
    <property type="entry name" value="Zinc/RING finger domain, C3HC4 (zinc finger)"/>
    <property type="match status" value="1"/>
</dbReference>
<keyword evidence="8" id="KW-1185">Reference proteome</keyword>
<organism evidence="7 8">
    <name type="scientific">Sphenostylis stenocarpa</name>
    <dbReference type="NCBI Taxonomy" id="92480"/>
    <lineage>
        <taxon>Eukaryota</taxon>
        <taxon>Viridiplantae</taxon>
        <taxon>Streptophyta</taxon>
        <taxon>Embryophyta</taxon>
        <taxon>Tracheophyta</taxon>
        <taxon>Spermatophyta</taxon>
        <taxon>Magnoliopsida</taxon>
        <taxon>eudicotyledons</taxon>
        <taxon>Gunneridae</taxon>
        <taxon>Pentapetalae</taxon>
        <taxon>rosids</taxon>
        <taxon>fabids</taxon>
        <taxon>Fabales</taxon>
        <taxon>Fabaceae</taxon>
        <taxon>Papilionoideae</taxon>
        <taxon>50 kb inversion clade</taxon>
        <taxon>NPAAA clade</taxon>
        <taxon>indigoferoid/millettioid clade</taxon>
        <taxon>Phaseoleae</taxon>
        <taxon>Sphenostylis</taxon>
    </lineage>
</organism>
<feature type="transmembrane region" description="Helical" evidence="5">
    <location>
        <begin position="425"/>
        <end position="446"/>
    </location>
</feature>
<evidence type="ECO:0000256" key="5">
    <source>
        <dbReference type="SAM" id="Phobius"/>
    </source>
</evidence>
<keyword evidence="3" id="KW-0862">Zinc</keyword>
<dbReference type="AlphaFoldDB" id="A0AA86VUJ1"/>
<dbReference type="Gramene" id="rna-AYBTSS11_LOCUS23635">
    <property type="protein sequence ID" value="CAJ1971634.1"/>
    <property type="gene ID" value="gene-AYBTSS11_LOCUS23635"/>
</dbReference>
<protein>
    <recommendedName>
        <fullName evidence="6">RING-CH-type domain-containing protein</fullName>
    </recommendedName>
</protein>
<accession>A0AA86VUJ1</accession>
<evidence type="ECO:0000313" key="8">
    <source>
        <dbReference type="Proteomes" id="UP001189624"/>
    </source>
</evidence>
<dbReference type="SMART" id="SM00744">
    <property type="entry name" value="RINGv"/>
    <property type="match status" value="1"/>
</dbReference>
<keyword evidence="5" id="KW-0472">Membrane</keyword>
<keyword evidence="1" id="KW-0479">Metal-binding</keyword>
<feature type="compositionally biased region" description="Low complexity" evidence="4">
    <location>
        <begin position="68"/>
        <end position="81"/>
    </location>
</feature>
<evidence type="ECO:0000313" key="7">
    <source>
        <dbReference type="EMBL" id="CAJ1971634.1"/>
    </source>
</evidence>
<name>A0AA86VUJ1_9FABA</name>